<keyword evidence="7" id="KW-0808">Transferase</keyword>
<dbReference type="KEGG" id="lpil:LIP_3061"/>
<evidence type="ECO:0000256" key="9">
    <source>
        <dbReference type="ARBA" id="ARBA00048975"/>
    </source>
</evidence>
<dbReference type="Proteomes" id="UP000065807">
    <property type="component" value="Chromosome"/>
</dbReference>
<evidence type="ECO:0000256" key="11">
    <source>
        <dbReference type="SAM" id="MobiDB-lite"/>
    </source>
</evidence>
<feature type="compositionally biased region" description="Low complexity" evidence="11">
    <location>
        <begin position="401"/>
        <end position="412"/>
    </location>
</feature>
<evidence type="ECO:0000256" key="4">
    <source>
        <dbReference type="ARBA" id="ARBA00022516"/>
    </source>
</evidence>
<dbReference type="EC" id="2.4.1.182" evidence="2 10"/>
<evidence type="ECO:0000256" key="5">
    <source>
        <dbReference type="ARBA" id="ARBA00022556"/>
    </source>
</evidence>
<comment type="catalytic activity">
    <reaction evidence="9">
        <text>a lipid X + a UDP-2-N,3-O-bis[(3R)-3-hydroxyacyl]-alpha-D-glucosamine = a lipid A disaccharide + UDP + H(+)</text>
        <dbReference type="Rhea" id="RHEA:67828"/>
        <dbReference type="ChEBI" id="CHEBI:15378"/>
        <dbReference type="ChEBI" id="CHEBI:58223"/>
        <dbReference type="ChEBI" id="CHEBI:137748"/>
        <dbReference type="ChEBI" id="CHEBI:176338"/>
        <dbReference type="ChEBI" id="CHEBI:176343"/>
        <dbReference type="EC" id="2.4.1.182"/>
    </reaction>
</comment>
<sequence length="423" mass="45109">MVVAGEASGDLHGAALARALRAQDPSVRLYGLGGSAMRREGVRLLFDPTRLGTVGWSESLRQYPVLHRLFLRVCGVLERTSPDCLVLIDYPGFNLRLAEVAHRLGIPSVYYFSPTAWAYGKGRAERVARHVRKVCAVFPFEADVYREAGADVTYVGHPLLDLVAEGRRNPEELAEARAALGLGVRPGPGTAGGAGPDGPVVALLPGSREQEVRALLPVMLEAARRFGEQAPGAAYLLPLAESLVGTQAGAFVEDRAATAQVPVRLLPGQSLLALQLSDQAWVASGTATLEAALLGVPQVLLYRVSTSTYWIARMLIRIPYIGLPNIVAQRRIVPELLQGEATPGRLVNEALRLHRDRAAREVQLQGYDEVRARLGEPGALARAAQVVLQVAGDEAQPGGVPAQAEGAEAPRAGGEDARGVVRP</sequence>
<evidence type="ECO:0000256" key="3">
    <source>
        <dbReference type="ARBA" id="ARBA00020902"/>
    </source>
</evidence>
<proteinExistence type="predicted"/>
<feature type="region of interest" description="Disordered" evidence="11">
    <location>
        <begin position="395"/>
        <end position="423"/>
    </location>
</feature>
<dbReference type="PANTHER" id="PTHR30372:SF4">
    <property type="entry name" value="LIPID-A-DISACCHARIDE SYNTHASE, MITOCHONDRIAL-RELATED"/>
    <property type="match status" value="1"/>
</dbReference>
<keyword evidence="6" id="KW-0328">Glycosyltransferase</keyword>
<reference evidence="13" key="2">
    <citation type="journal article" date="2016" name="Int. J. Syst. Evol. Microbiol.">
        <title>Complete genome sequence and cell structure of Limnochorda pilosa, a Gram-negative spore-former within the phylum Firmicutes.</title>
        <authorList>
            <person name="Watanabe M."/>
            <person name="Kojima H."/>
            <person name="Fukui M."/>
        </authorList>
    </citation>
    <scope>NUCLEOTIDE SEQUENCE [LARGE SCALE GENOMIC DNA]</scope>
    <source>
        <strain evidence="13">HC45</strain>
    </source>
</reference>
<protein>
    <recommendedName>
        <fullName evidence="3 10">Lipid-A-disaccharide synthase</fullName>
        <ecNumber evidence="2 10">2.4.1.182</ecNumber>
    </recommendedName>
</protein>
<evidence type="ECO:0000256" key="6">
    <source>
        <dbReference type="ARBA" id="ARBA00022676"/>
    </source>
</evidence>
<dbReference type="NCBIfam" id="TIGR00215">
    <property type="entry name" value="lpxB"/>
    <property type="match status" value="1"/>
</dbReference>
<dbReference type="PANTHER" id="PTHR30372">
    <property type="entry name" value="LIPID-A-DISACCHARIDE SYNTHASE"/>
    <property type="match status" value="1"/>
</dbReference>
<dbReference type="GO" id="GO:0008915">
    <property type="term" value="F:lipid-A-disaccharide synthase activity"/>
    <property type="evidence" value="ECO:0007669"/>
    <property type="project" value="UniProtKB-UniRule"/>
</dbReference>
<reference evidence="13" key="1">
    <citation type="submission" date="2015-07" db="EMBL/GenBank/DDBJ databases">
        <title>Complete genome sequence and phylogenetic analysis of Limnochorda pilosa.</title>
        <authorList>
            <person name="Watanabe M."/>
            <person name="Kojima H."/>
            <person name="Fukui M."/>
        </authorList>
    </citation>
    <scope>NUCLEOTIDE SEQUENCE [LARGE SCALE GENOMIC DNA]</scope>
    <source>
        <strain evidence="13">HC45</strain>
    </source>
</reference>
<evidence type="ECO:0000256" key="8">
    <source>
        <dbReference type="ARBA" id="ARBA00023098"/>
    </source>
</evidence>
<organism evidence="12 13">
    <name type="scientific">Limnochorda pilosa</name>
    <dbReference type="NCBI Taxonomy" id="1555112"/>
    <lineage>
        <taxon>Bacteria</taxon>
        <taxon>Bacillati</taxon>
        <taxon>Bacillota</taxon>
        <taxon>Limnochordia</taxon>
        <taxon>Limnochordales</taxon>
        <taxon>Limnochordaceae</taxon>
        <taxon>Limnochorda</taxon>
    </lineage>
</organism>
<accession>A0A0K2SP44</accession>
<comment type="function">
    <text evidence="1">Condensation of UDP-2,3-diacylglucosamine and 2,3-diacylglucosamine-1-phosphate to form lipid A disaccharide, a precursor of lipid A, a phosphorylated glycolipid that anchors the lipopolysaccharide to the outer membrane of the cell.</text>
</comment>
<keyword evidence="5" id="KW-0441">Lipid A biosynthesis</keyword>
<gene>
    <name evidence="12" type="ORF">LIP_3061</name>
</gene>
<name>A0A0K2SP44_LIMPI</name>
<evidence type="ECO:0000313" key="12">
    <source>
        <dbReference type="EMBL" id="BAS28890.1"/>
    </source>
</evidence>
<feature type="compositionally biased region" description="Basic and acidic residues" evidence="11">
    <location>
        <begin position="413"/>
        <end position="423"/>
    </location>
</feature>
<keyword evidence="8" id="KW-0443">Lipid metabolism</keyword>
<keyword evidence="13" id="KW-1185">Reference proteome</keyword>
<dbReference type="Pfam" id="PF02684">
    <property type="entry name" value="LpxB"/>
    <property type="match status" value="1"/>
</dbReference>
<dbReference type="GO" id="GO:0009245">
    <property type="term" value="P:lipid A biosynthetic process"/>
    <property type="evidence" value="ECO:0007669"/>
    <property type="project" value="UniProtKB-UniRule"/>
</dbReference>
<dbReference type="EMBL" id="AP014924">
    <property type="protein sequence ID" value="BAS28890.1"/>
    <property type="molecule type" value="Genomic_DNA"/>
</dbReference>
<keyword evidence="4" id="KW-0444">Lipid biosynthesis</keyword>
<dbReference type="InterPro" id="IPR003835">
    <property type="entry name" value="Glyco_trans_19"/>
</dbReference>
<dbReference type="SUPFAM" id="SSF53756">
    <property type="entry name" value="UDP-Glycosyltransferase/glycogen phosphorylase"/>
    <property type="match status" value="1"/>
</dbReference>
<dbReference type="GO" id="GO:0005543">
    <property type="term" value="F:phospholipid binding"/>
    <property type="evidence" value="ECO:0007669"/>
    <property type="project" value="TreeGrafter"/>
</dbReference>
<evidence type="ECO:0000256" key="10">
    <source>
        <dbReference type="NCBIfam" id="TIGR00215"/>
    </source>
</evidence>
<evidence type="ECO:0000256" key="1">
    <source>
        <dbReference type="ARBA" id="ARBA00002056"/>
    </source>
</evidence>
<dbReference type="STRING" id="1555112.LIP_3061"/>
<dbReference type="PATRIC" id="fig|1555112.3.peg.3108"/>
<evidence type="ECO:0000256" key="7">
    <source>
        <dbReference type="ARBA" id="ARBA00022679"/>
    </source>
</evidence>
<dbReference type="AlphaFoldDB" id="A0A0K2SP44"/>
<dbReference type="GO" id="GO:0016020">
    <property type="term" value="C:membrane"/>
    <property type="evidence" value="ECO:0007669"/>
    <property type="project" value="GOC"/>
</dbReference>
<evidence type="ECO:0000256" key="2">
    <source>
        <dbReference type="ARBA" id="ARBA00012687"/>
    </source>
</evidence>
<evidence type="ECO:0000313" key="13">
    <source>
        <dbReference type="Proteomes" id="UP000065807"/>
    </source>
</evidence>